<dbReference type="CDD" id="cd12148">
    <property type="entry name" value="fungal_TF_MHR"/>
    <property type="match status" value="1"/>
</dbReference>
<keyword evidence="2" id="KW-0521">NADP</keyword>
<keyword evidence="3" id="KW-0560">Oxidoreductase</keyword>
<dbReference type="InterPro" id="IPR036864">
    <property type="entry name" value="Zn2-C6_fun-type_DNA-bd_sf"/>
</dbReference>
<evidence type="ECO:0000256" key="2">
    <source>
        <dbReference type="ARBA" id="ARBA00022857"/>
    </source>
</evidence>
<dbReference type="Pfam" id="PF11951">
    <property type="entry name" value="Fungal_trans_2"/>
    <property type="match status" value="1"/>
</dbReference>
<dbReference type="SMART" id="SM00066">
    <property type="entry name" value="GAL4"/>
    <property type="match status" value="1"/>
</dbReference>
<feature type="compositionally biased region" description="Polar residues" evidence="5">
    <location>
        <begin position="1"/>
        <end position="10"/>
    </location>
</feature>
<dbReference type="GO" id="GO:0000981">
    <property type="term" value="F:DNA-binding transcription factor activity, RNA polymerase II-specific"/>
    <property type="evidence" value="ECO:0007669"/>
    <property type="project" value="InterPro"/>
</dbReference>
<keyword evidence="8" id="KW-1185">Reference proteome</keyword>
<comment type="similarity">
    <text evidence="1">Belongs to the short-chain dehydrogenases/reductases (SDR) family.</text>
</comment>
<accession>A0AAN6M2P1</accession>
<dbReference type="PANTHER" id="PTHR43008:SF4">
    <property type="entry name" value="CHAIN DEHYDROGENASE, PUTATIVE (AFU_ORTHOLOGUE AFUA_4G08710)-RELATED"/>
    <property type="match status" value="1"/>
</dbReference>
<evidence type="ECO:0000313" key="7">
    <source>
        <dbReference type="EMBL" id="KAK3214633.1"/>
    </source>
</evidence>
<dbReference type="PANTHER" id="PTHR43008">
    <property type="entry name" value="BENZIL REDUCTASE"/>
    <property type="match status" value="1"/>
</dbReference>
<evidence type="ECO:0000313" key="8">
    <source>
        <dbReference type="Proteomes" id="UP001280581"/>
    </source>
</evidence>
<dbReference type="Pfam" id="PF00172">
    <property type="entry name" value="Zn_clus"/>
    <property type="match status" value="1"/>
</dbReference>
<protein>
    <recommendedName>
        <fullName evidence="6">Zn(2)-C6 fungal-type domain-containing protein</fullName>
    </recommendedName>
</protein>
<dbReference type="Gene3D" id="4.10.240.10">
    <property type="entry name" value="Zn(2)-C6 fungal-type DNA-binding domain"/>
    <property type="match status" value="1"/>
</dbReference>
<dbReference type="GO" id="GO:0050664">
    <property type="term" value="F:oxidoreductase activity, acting on NAD(P)H, oxygen as acceptor"/>
    <property type="evidence" value="ECO:0007669"/>
    <property type="project" value="TreeGrafter"/>
</dbReference>
<dbReference type="Gene3D" id="3.40.50.720">
    <property type="entry name" value="NAD(P)-binding Rossmann-like Domain"/>
    <property type="match status" value="1"/>
</dbReference>
<dbReference type="PROSITE" id="PS00463">
    <property type="entry name" value="ZN2_CY6_FUNGAL_1"/>
    <property type="match status" value="1"/>
</dbReference>
<gene>
    <name evidence="7" type="ORF">GRF29_19g832937</name>
</gene>
<dbReference type="PRINTS" id="PR00081">
    <property type="entry name" value="GDHRDH"/>
</dbReference>
<dbReference type="InterPro" id="IPR002347">
    <property type="entry name" value="SDR_fam"/>
</dbReference>
<evidence type="ECO:0000256" key="1">
    <source>
        <dbReference type="ARBA" id="ARBA00006484"/>
    </source>
</evidence>
<feature type="region of interest" description="Disordered" evidence="5">
    <location>
        <begin position="1"/>
        <end position="20"/>
    </location>
</feature>
<dbReference type="SUPFAM" id="SSF57701">
    <property type="entry name" value="Zn2/Cys6 DNA-binding domain"/>
    <property type="match status" value="1"/>
</dbReference>
<dbReference type="AlphaFoldDB" id="A0AAN6M2P1"/>
<dbReference type="InterPro" id="IPR001138">
    <property type="entry name" value="Zn2Cys6_DnaBD"/>
</dbReference>
<organism evidence="7 8">
    <name type="scientific">Pseudopithomyces chartarum</name>
    <dbReference type="NCBI Taxonomy" id="1892770"/>
    <lineage>
        <taxon>Eukaryota</taxon>
        <taxon>Fungi</taxon>
        <taxon>Dikarya</taxon>
        <taxon>Ascomycota</taxon>
        <taxon>Pezizomycotina</taxon>
        <taxon>Dothideomycetes</taxon>
        <taxon>Pleosporomycetidae</taxon>
        <taxon>Pleosporales</taxon>
        <taxon>Massarineae</taxon>
        <taxon>Didymosphaeriaceae</taxon>
        <taxon>Pseudopithomyces</taxon>
    </lineage>
</organism>
<sequence>MSPSATTTEAPKTGDVPAQVAQSVPAPEYISTEPGPDHDWKITLKNKVIVITGANRGIGLGLATVCLANDAKEIYSFDLFEPGEEFQQLQQANPKRVHYINCDVTSEESVTKAVDQVVAQSGRIDGMIANAGMTKHQPALDFDRPQLEQLFNLNVFGAYFCAKAAANKFIELGIKGSIVFTASMTSYRPNRAAPSAPYGGTKAAVRNMAHTLAMEWAKHGIRVNSISPGFVRTQMTYYVEKAADWNLKMQYYGGMPRLADPRELGGAYVYLLSEGATYTTGIDIPIAGIPFFSALLRADNRMFRERTAEFSSPGAGLARGESRLLDAKAFNDARCAVMPIHKPRKPRPSRARGLRTTTGCLTCRKRRVKCDECKPRCGQCLKSERECTYAYNLEDTTATGAVVPVGATDTSSPAQPKLSVVHDSPVTRKSISDGSVGMFGESPELRFDLSPVALSTSLPSPNAAPFEWYDLLAEDAINNIQKHNLGFAEISLSRRQSPVPDVEPGIDPQLHSTGQGRPPDVAFEPWKSHDIIMLKDEELPLFHHYINVLGPILDLLNPPKHFANLVPKLAVHNIGLLKSLLAVAARHMALLSEQQSPQHAFNAQTPVSHSSIQETSGLATNPVLEVATQYYLETLQYLSQNLVYPSYTKSTEIIATAILISTYEMFDASGRYSDGGWERHLRGIFWIQRSQDNNGETKDGLRRAAWWMWLRQDIWVAFRESRRVLTIWRPTKRLVDLTPDELATRIVYICARCVDFAANEKQYEMNIRINQGDRLLQALDDWYRILPPSFQPIYAHSMPQSGQFTPIWIHPPSYAAAIQMFHFARIVVLINQPSLGGMSEFGRRQRLLDESVETICGIALMHQGSDLPSAFIDYQALYAAGLCVQTPVKQNAVLQLLDKTLDITKFPPKTLLDDLASYWRVDS</sequence>
<dbReference type="Proteomes" id="UP001280581">
    <property type="component" value="Unassembled WGS sequence"/>
</dbReference>
<evidence type="ECO:0000259" key="6">
    <source>
        <dbReference type="PROSITE" id="PS50048"/>
    </source>
</evidence>
<evidence type="ECO:0000256" key="3">
    <source>
        <dbReference type="ARBA" id="ARBA00023002"/>
    </source>
</evidence>
<evidence type="ECO:0000256" key="4">
    <source>
        <dbReference type="ARBA" id="ARBA00023242"/>
    </source>
</evidence>
<evidence type="ECO:0000256" key="5">
    <source>
        <dbReference type="SAM" id="MobiDB-lite"/>
    </source>
</evidence>
<dbReference type="PROSITE" id="PS50048">
    <property type="entry name" value="ZN2_CY6_FUNGAL_2"/>
    <property type="match status" value="1"/>
</dbReference>
<dbReference type="GO" id="GO:0016616">
    <property type="term" value="F:oxidoreductase activity, acting on the CH-OH group of donors, NAD or NADP as acceptor"/>
    <property type="evidence" value="ECO:0007669"/>
    <property type="project" value="UniProtKB-ARBA"/>
</dbReference>
<dbReference type="GO" id="GO:0008270">
    <property type="term" value="F:zinc ion binding"/>
    <property type="evidence" value="ECO:0007669"/>
    <property type="project" value="InterPro"/>
</dbReference>
<dbReference type="FunFam" id="3.40.50.720:FF:000084">
    <property type="entry name" value="Short-chain dehydrogenase reductase"/>
    <property type="match status" value="1"/>
</dbReference>
<keyword evidence="4" id="KW-0539">Nucleus</keyword>
<dbReference type="Pfam" id="PF13561">
    <property type="entry name" value="adh_short_C2"/>
    <property type="match status" value="1"/>
</dbReference>
<proteinExistence type="inferred from homology"/>
<comment type="caution">
    <text evidence="7">The sequence shown here is derived from an EMBL/GenBank/DDBJ whole genome shotgun (WGS) entry which is preliminary data.</text>
</comment>
<dbReference type="CDD" id="cd00067">
    <property type="entry name" value="GAL4"/>
    <property type="match status" value="1"/>
</dbReference>
<dbReference type="EMBL" id="WVTA01000003">
    <property type="protein sequence ID" value="KAK3214633.1"/>
    <property type="molecule type" value="Genomic_DNA"/>
</dbReference>
<dbReference type="InterPro" id="IPR036291">
    <property type="entry name" value="NAD(P)-bd_dom_sf"/>
</dbReference>
<name>A0AAN6M2P1_9PLEO</name>
<dbReference type="InterPro" id="IPR021858">
    <property type="entry name" value="Fun_TF"/>
</dbReference>
<feature type="region of interest" description="Disordered" evidence="5">
    <location>
        <begin position="498"/>
        <end position="518"/>
    </location>
</feature>
<reference evidence="7 8" key="1">
    <citation type="submission" date="2021-02" db="EMBL/GenBank/DDBJ databases">
        <title>Genome assembly of Pseudopithomyces chartarum.</title>
        <authorList>
            <person name="Jauregui R."/>
            <person name="Singh J."/>
            <person name="Voisey C."/>
        </authorList>
    </citation>
    <scope>NUCLEOTIDE SEQUENCE [LARGE SCALE GENOMIC DNA]</scope>
    <source>
        <strain evidence="7 8">AGR01</strain>
    </source>
</reference>
<dbReference type="SUPFAM" id="SSF51735">
    <property type="entry name" value="NAD(P)-binding Rossmann-fold domains"/>
    <property type="match status" value="1"/>
</dbReference>
<feature type="domain" description="Zn(2)-C6 fungal-type" evidence="6">
    <location>
        <begin position="359"/>
        <end position="389"/>
    </location>
</feature>